<proteinExistence type="predicted"/>
<dbReference type="EMBL" id="JANKHO010001860">
    <property type="protein sequence ID" value="KAJ3497492.1"/>
    <property type="molecule type" value="Genomic_DNA"/>
</dbReference>
<sequence>MPSPNINSGDTSAPPLDPIALRMLLDLTADDPTVRFLEREASFEAERHLEDAREAREVMQEEIDYQRGIAQSLGLPYTTPHVPSTSAGPLTVPVGPSVTPSNTVTTIPYKPKTITAHLNSTWMRPTVDNTAKPRRATRINLDNHFYIVFWGQAGKPPVVHAIHECPQWPKWILMDAGDVREELGIRTKMLEFYNVPRRQWVGCSPSYPHDVKKDGHLFLRHYGVVCDGFEEQLKLATTKLMHFHDNQPGE</sequence>
<evidence type="ECO:0000313" key="2">
    <source>
        <dbReference type="Proteomes" id="UP001148786"/>
    </source>
</evidence>
<dbReference type="AlphaFoldDB" id="A0A9W8MR05"/>
<protein>
    <submittedName>
        <fullName evidence="1">Uncharacterized protein</fullName>
    </submittedName>
</protein>
<name>A0A9W8MR05_9AGAR</name>
<comment type="caution">
    <text evidence="1">The sequence shown here is derived from an EMBL/GenBank/DDBJ whole genome shotgun (WGS) entry which is preliminary data.</text>
</comment>
<reference evidence="1" key="1">
    <citation type="submission" date="2022-07" db="EMBL/GenBank/DDBJ databases">
        <title>Genome Sequence of Agrocybe chaxingu.</title>
        <authorList>
            <person name="Buettner E."/>
        </authorList>
    </citation>
    <scope>NUCLEOTIDE SEQUENCE</scope>
    <source>
        <strain evidence="1">MP-N11</strain>
    </source>
</reference>
<dbReference type="Proteomes" id="UP001148786">
    <property type="component" value="Unassembled WGS sequence"/>
</dbReference>
<dbReference type="OrthoDB" id="3070840at2759"/>
<organism evidence="1 2">
    <name type="scientific">Agrocybe chaxingu</name>
    <dbReference type="NCBI Taxonomy" id="84603"/>
    <lineage>
        <taxon>Eukaryota</taxon>
        <taxon>Fungi</taxon>
        <taxon>Dikarya</taxon>
        <taxon>Basidiomycota</taxon>
        <taxon>Agaricomycotina</taxon>
        <taxon>Agaricomycetes</taxon>
        <taxon>Agaricomycetidae</taxon>
        <taxon>Agaricales</taxon>
        <taxon>Agaricineae</taxon>
        <taxon>Strophariaceae</taxon>
        <taxon>Agrocybe</taxon>
    </lineage>
</organism>
<evidence type="ECO:0000313" key="1">
    <source>
        <dbReference type="EMBL" id="KAJ3497492.1"/>
    </source>
</evidence>
<gene>
    <name evidence="1" type="ORF">NLJ89_g10344</name>
</gene>
<accession>A0A9W8MR05</accession>
<keyword evidence="2" id="KW-1185">Reference proteome</keyword>